<keyword evidence="2 5" id="KW-0808">Transferase</keyword>
<dbReference type="Gene3D" id="3.40.50.150">
    <property type="entry name" value="Vaccinia Virus protein VP39"/>
    <property type="match status" value="1"/>
</dbReference>
<evidence type="ECO:0000256" key="2">
    <source>
        <dbReference type="ARBA" id="ARBA00022679"/>
    </source>
</evidence>
<keyword evidence="1 5" id="KW-0489">Methyltransferase</keyword>
<keyword evidence="6" id="KW-1185">Reference proteome</keyword>
<evidence type="ECO:0000256" key="3">
    <source>
        <dbReference type="SAM" id="MobiDB-lite"/>
    </source>
</evidence>
<accession>A0A1L1PHG5</accession>
<dbReference type="EMBL" id="CCAE010000030">
    <property type="protein sequence ID" value="CDN88830.1"/>
    <property type="molecule type" value="Genomic_DNA"/>
</dbReference>
<dbReference type="PANTHER" id="PTHR43397">
    <property type="entry name" value="ERGOTHIONEINE BIOSYNTHESIS PROTEIN 1"/>
    <property type="match status" value="1"/>
</dbReference>
<evidence type="ECO:0000313" key="6">
    <source>
        <dbReference type="Proteomes" id="UP000028878"/>
    </source>
</evidence>
<dbReference type="SUPFAM" id="SSF53335">
    <property type="entry name" value="S-adenosyl-L-methionine-dependent methyltransferases"/>
    <property type="match status" value="1"/>
</dbReference>
<reference evidence="6" key="1">
    <citation type="submission" date="2014-11" db="EMBL/GenBank/DDBJ databases">
        <title>Draft genome sequence of Hydrogenophaga intermedia S1.</title>
        <authorList>
            <person name="Gan H.M."/>
            <person name="Chew T.H."/>
            <person name="Stolz A."/>
        </authorList>
    </citation>
    <scope>NUCLEOTIDE SEQUENCE [LARGE SCALE GENOMIC DNA]</scope>
    <source>
        <strain evidence="6">S1</strain>
    </source>
</reference>
<evidence type="ECO:0000256" key="1">
    <source>
        <dbReference type="ARBA" id="ARBA00022603"/>
    </source>
</evidence>
<dbReference type="GO" id="GO:0032259">
    <property type="term" value="P:methylation"/>
    <property type="evidence" value="ECO:0007669"/>
    <property type="project" value="UniProtKB-KW"/>
</dbReference>
<dbReference type="InterPro" id="IPR017804">
    <property type="entry name" value="MeTrfase_EgtD-like"/>
</dbReference>
<feature type="region of interest" description="Disordered" evidence="3">
    <location>
        <begin position="1"/>
        <end position="23"/>
    </location>
</feature>
<dbReference type="AlphaFoldDB" id="A0A1L1PHG5"/>
<feature type="domain" description="Histidine-specific methyltransferase SAM-dependent" evidence="4">
    <location>
        <begin position="30"/>
        <end position="336"/>
    </location>
</feature>
<protein>
    <submittedName>
        <fullName evidence="5">Methyltransferase</fullName>
    </submittedName>
</protein>
<proteinExistence type="predicted"/>
<dbReference type="PIRSF" id="PIRSF018005">
    <property type="entry name" value="UCP018005"/>
    <property type="match status" value="1"/>
</dbReference>
<dbReference type="InterPro" id="IPR019257">
    <property type="entry name" value="MeTrfase_dom"/>
</dbReference>
<dbReference type="RefSeq" id="WP_009519743.1">
    <property type="nucleotide sequence ID" value="NZ_CCAE010000030.1"/>
</dbReference>
<dbReference type="InterPro" id="IPR029063">
    <property type="entry name" value="SAM-dependent_MTases_sf"/>
</dbReference>
<evidence type="ECO:0000259" key="4">
    <source>
        <dbReference type="Pfam" id="PF10017"/>
    </source>
</evidence>
<organism evidence="5 6">
    <name type="scientific">Hydrogenophaga intermedia</name>
    <dbReference type="NCBI Taxonomy" id="65786"/>
    <lineage>
        <taxon>Bacteria</taxon>
        <taxon>Pseudomonadati</taxon>
        <taxon>Pseudomonadota</taxon>
        <taxon>Betaproteobacteria</taxon>
        <taxon>Burkholderiales</taxon>
        <taxon>Comamonadaceae</taxon>
        <taxon>Hydrogenophaga</taxon>
    </lineage>
</organism>
<gene>
    <name evidence="5" type="ORF">BN948_03266</name>
</gene>
<dbReference type="GO" id="GO:0008168">
    <property type="term" value="F:methyltransferase activity"/>
    <property type="evidence" value="ECO:0007669"/>
    <property type="project" value="UniProtKB-KW"/>
</dbReference>
<evidence type="ECO:0000313" key="5">
    <source>
        <dbReference type="EMBL" id="CDN88830.1"/>
    </source>
</evidence>
<dbReference type="NCBIfam" id="TIGR03438">
    <property type="entry name" value="egtD_ergothio"/>
    <property type="match status" value="1"/>
</dbReference>
<dbReference type="InterPro" id="IPR051128">
    <property type="entry name" value="EgtD_Methyltrsf_superfamily"/>
</dbReference>
<dbReference type="Pfam" id="PF10017">
    <property type="entry name" value="Methyltransf_33"/>
    <property type="match status" value="1"/>
</dbReference>
<dbReference type="InterPro" id="IPR035094">
    <property type="entry name" value="EgtD"/>
</dbReference>
<dbReference type="PANTHER" id="PTHR43397:SF1">
    <property type="entry name" value="ERGOTHIONEINE BIOSYNTHESIS PROTEIN 1"/>
    <property type="match status" value="1"/>
</dbReference>
<sequence>MTRRRHTAPAMRPARDTTPSPAIAPELRGFADDVLAGLSGNPKRLSSKYFYDDRGSRLFERIMRLPSYYPTRVEAAMLRRHAKDLLDALDTGGSPIEMLELGSGDGRKTLALCRAWLKAGAELVYRPMDISAQALEHLGARMARQLPALTVHPLCGDYFQTWPIPSARRRQVALFLGSNIGNFTDTEAARFLRRVRVHLRVGDSLLLGLDLRKDPHTVLAAYDDPEGVTAAFNLNLLRRLNRELGMDFDLKRFRHYASYCPLQGVARSFLVSQVRQTVRSHLLDHAFEFGAGEFIYTEQSQKYERTGVEALAQGSGFEVKAWFEDPALPYALVVCRATG</sequence>
<name>A0A1L1PHG5_HYDIT</name>
<dbReference type="Proteomes" id="UP000028878">
    <property type="component" value="Unassembled WGS sequence"/>
</dbReference>